<feature type="compositionally biased region" description="Basic and acidic residues" evidence="1">
    <location>
        <begin position="180"/>
        <end position="195"/>
    </location>
</feature>
<protein>
    <submittedName>
        <fullName evidence="2">Uncharacterized protein</fullName>
    </submittedName>
</protein>
<name>A0A6G1JJC8_9PLEO</name>
<organism evidence="2 3">
    <name type="scientific">Lentithecium fluviatile CBS 122367</name>
    <dbReference type="NCBI Taxonomy" id="1168545"/>
    <lineage>
        <taxon>Eukaryota</taxon>
        <taxon>Fungi</taxon>
        <taxon>Dikarya</taxon>
        <taxon>Ascomycota</taxon>
        <taxon>Pezizomycotina</taxon>
        <taxon>Dothideomycetes</taxon>
        <taxon>Pleosporomycetidae</taxon>
        <taxon>Pleosporales</taxon>
        <taxon>Massarineae</taxon>
        <taxon>Lentitheciaceae</taxon>
        <taxon>Lentithecium</taxon>
    </lineage>
</organism>
<feature type="compositionally biased region" description="Low complexity" evidence="1">
    <location>
        <begin position="631"/>
        <end position="640"/>
    </location>
</feature>
<accession>A0A6G1JJC8</accession>
<keyword evidence="3" id="KW-1185">Reference proteome</keyword>
<feature type="compositionally biased region" description="Basic and acidic residues" evidence="1">
    <location>
        <begin position="132"/>
        <end position="151"/>
    </location>
</feature>
<evidence type="ECO:0000313" key="2">
    <source>
        <dbReference type="EMBL" id="KAF2690538.1"/>
    </source>
</evidence>
<feature type="compositionally biased region" description="Basic and acidic residues" evidence="1">
    <location>
        <begin position="519"/>
        <end position="536"/>
    </location>
</feature>
<dbReference type="AlphaFoldDB" id="A0A6G1JJC8"/>
<evidence type="ECO:0000256" key="1">
    <source>
        <dbReference type="SAM" id="MobiDB-lite"/>
    </source>
</evidence>
<gene>
    <name evidence="2" type="ORF">K458DRAFT_459728</name>
</gene>
<dbReference type="OrthoDB" id="3801492at2759"/>
<proteinExistence type="predicted"/>
<feature type="compositionally biased region" description="Polar residues" evidence="1">
    <location>
        <begin position="33"/>
        <end position="73"/>
    </location>
</feature>
<sequence>MSLLTRPSASTQIINMPNDEQTERGRSPDTKTKTQSNNSQLKAITSDMPTNSSQDVTPTARTAQHAAKTTQGALPSPSPSGLGLCNTTFSYIQTRIEKLLGQSQSEFPSRFTSVMLDRLLNEQKERWKKGSRASESEAIRAENRSRSRAEGDGAPSILPQDLSAHVADAEMRSSSSESVIKPERSSSIGHNDKHPSSAQRDSSESASQGKQRAEAIPDPPFYEHQPSEQLASQPEDNNPLSLGVPAFDYAIAPFLEANLSYHSYIEPPSLIESPTSASLSSPLTGPEPDEISVVTSVEDESFPVPNSLPPIVQNNSTFKTRLKILDVRTALIRCAVVSRTALELEQLPCKKDKTLASNEYSKVYVIADLALNTARELQSDGLQARCYYWKGRACGGQKCWNDAVHAFEKALQFDTADEELEPENRGGLTPIEKADVHFLKRSAERRAIHDEPVRRARMLRDEERAWVIADKNDQEFNAVVKWTRSPGWNPDLEDVMRQWMQRTGRKEKRIELSPVLGSDGKEKIRYSDPDNDEVKWAGRPLTQEEIDYIEHGSREAPLLRWTGGPPSPFSSPIPTSSPRRRGSRPPRINTSLRPQSLSIAVHGTADAEEKLWSETAGTEATESDAEERPWSEAASVSTTAETDESEDDEPMRTFSWSSECSPPRTAVYRPVA</sequence>
<feature type="region of interest" description="Disordered" evidence="1">
    <location>
        <begin position="125"/>
        <end position="239"/>
    </location>
</feature>
<feature type="compositionally biased region" description="Polar residues" evidence="1">
    <location>
        <begin position="227"/>
        <end position="239"/>
    </location>
</feature>
<reference evidence="2" key="1">
    <citation type="journal article" date="2020" name="Stud. Mycol.">
        <title>101 Dothideomycetes genomes: a test case for predicting lifestyles and emergence of pathogens.</title>
        <authorList>
            <person name="Haridas S."/>
            <person name="Albert R."/>
            <person name="Binder M."/>
            <person name="Bloem J."/>
            <person name="Labutti K."/>
            <person name="Salamov A."/>
            <person name="Andreopoulos B."/>
            <person name="Baker S."/>
            <person name="Barry K."/>
            <person name="Bills G."/>
            <person name="Bluhm B."/>
            <person name="Cannon C."/>
            <person name="Castanera R."/>
            <person name="Culley D."/>
            <person name="Daum C."/>
            <person name="Ezra D."/>
            <person name="Gonzalez J."/>
            <person name="Henrissat B."/>
            <person name="Kuo A."/>
            <person name="Liang C."/>
            <person name="Lipzen A."/>
            <person name="Lutzoni F."/>
            <person name="Magnuson J."/>
            <person name="Mondo S."/>
            <person name="Nolan M."/>
            <person name="Ohm R."/>
            <person name="Pangilinan J."/>
            <person name="Park H.-J."/>
            <person name="Ramirez L."/>
            <person name="Alfaro M."/>
            <person name="Sun H."/>
            <person name="Tritt A."/>
            <person name="Yoshinaga Y."/>
            <person name="Zwiers L.-H."/>
            <person name="Turgeon B."/>
            <person name="Goodwin S."/>
            <person name="Spatafora J."/>
            <person name="Crous P."/>
            <person name="Grigoriev I."/>
        </authorList>
    </citation>
    <scope>NUCLEOTIDE SEQUENCE</scope>
    <source>
        <strain evidence="2">CBS 122367</strain>
    </source>
</reference>
<feature type="region of interest" description="Disordered" evidence="1">
    <location>
        <begin position="1"/>
        <end position="81"/>
    </location>
</feature>
<feature type="compositionally biased region" description="Basic and acidic residues" evidence="1">
    <location>
        <begin position="21"/>
        <end position="32"/>
    </location>
</feature>
<feature type="compositionally biased region" description="Polar residues" evidence="1">
    <location>
        <begin position="1"/>
        <end position="19"/>
    </location>
</feature>
<feature type="region of interest" description="Disordered" evidence="1">
    <location>
        <begin position="557"/>
        <end position="672"/>
    </location>
</feature>
<dbReference type="EMBL" id="MU005571">
    <property type="protein sequence ID" value="KAF2690538.1"/>
    <property type="molecule type" value="Genomic_DNA"/>
</dbReference>
<feature type="compositionally biased region" description="Low complexity" evidence="1">
    <location>
        <begin position="196"/>
        <end position="208"/>
    </location>
</feature>
<feature type="compositionally biased region" description="Polar residues" evidence="1">
    <location>
        <begin position="588"/>
        <end position="598"/>
    </location>
</feature>
<feature type="region of interest" description="Disordered" evidence="1">
    <location>
        <begin position="519"/>
        <end position="538"/>
    </location>
</feature>
<evidence type="ECO:0000313" key="3">
    <source>
        <dbReference type="Proteomes" id="UP000799291"/>
    </source>
</evidence>
<dbReference type="Proteomes" id="UP000799291">
    <property type="component" value="Unassembled WGS sequence"/>
</dbReference>